<feature type="compositionally biased region" description="Polar residues" evidence="4">
    <location>
        <begin position="1"/>
        <end position="12"/>
    </location>
</feature>
<dbReference type="GO" id="GO:0043531">
    <property type="term" value="F:ADP binding"/>
    <property type="evidence" value="ECO:0007669"/>
    <property type="project" value="InterPro"/>
</dbReference>
<keyword evidence="1" id="KW-0433">Leucine-rich repeat</keyword>
<organism evidence="6 7">
    <name type="scientific">Pisum sativum</name>
    <name type="common">Garden pea</name>
    <name type="synonym">Lathyrus oleraceus</name>
    <dbReference type="NCBI Taxonomy" id="3888"/>
    <lineage>
        <taxon>Eukaryota</taxon>
        <taxon>Viridiplantae</taxon>
        <taxon>Streptophyta</taxon>
        <taxon>Embryophyta</taxon>
        <taxon>Tracheophyta</taxon>
        <taxon>Spermatophyta</taxon>
        <taxon>Magnoliopsida</taxon>
        <taxon>eudicotyledons</taxon>
        <taxon>Gunneridae</taxon>
        <taxon>Pentapetalae</taxon>
        <taxon>rosids</taxon>
        <taxon>fabids</taxon>
        <taxon>Fabales</taxon>
        <taxon>Fabaceae</taxon>
        <taxon>Papilionoideae</taxon>
        <taxon>50 kb inversion clade</taxon>
        <taxon>NPAAA clade</taxon>
        <taxon>Hologalegina</taxon>
        <taxon>IRL clade</taxon>
        <taxon>Fabeae</taxon>
        <taxon>Lathyrus</taxon>
    </lineage>
</organism>
<dbReference type="Gene3D" id="3.40.50.10140">
    <property type="entry name" value="Toll/interleukin-1 receptor homology (TIR) domain"/>
    <property type="match status" value="1"/>
</dbReference>
<dbReference type="FunFam" id="3.40.50.10140:FF:000007">
    <property type="entry name" value="Disease resistance protein (TIR-NBS-LRR class)"/>
    <property type="match status" value="1"/>
</dbReference>
<keyword evidence="2" id="KW-0677">Repeat</keyword>
<dbReference type="InterPro" id="IPR032675">
    <property type="entry name" value="LRR_dom_sf"/>
</dbReference>
<evidence type="ECO:0000313" key="6">
    <source>
        <dbReference type="EMBL" id="KAI5442754.1"/>
    </source>
</evidence>
<gene>
    <name evidence="6" type="ORF">KIW84_011687</name>
</gene>
<dbReference type="AlphaFoldDB" id="A0A9D5BFM2"/>
<dbReference type="InterPro" id="IPR035897">
    <property type="entry name" value="Toll_tir_struct_dom_sf"/>
</dbReference>
<dbReference type="Pfam" id="PF23282">
    <property type="entry name" value="WHD_ROQ1"/>
    <property type="match status" value="1"/>
</dbReference>
<dbReference type="Gene3D" id="1.10.8.430">
    <property type="entry name" value="Helical domain of apoptotic protease-activating factors"/>
    <property type="match status" value="1"/>
</dbReference>
<dbReference type="PROSITE" id="PS50104">
    <property type="entry name" value="TIR"/>
    <property type="match status" value="1"/>
</dbReference>
<dbReference type="InterPro" id="IPR044974">
    <property type="entry name" value="Disease_R_plants"/>
</dbReference>
<dbReference type="Gramene" id="Psat01G0168700-T1">
    <property type="protein sequence ID" value="KAI5442754.1"/>
    <property type="gene ID" value="KIW84_011687"/>
</dbReference>
<dbReference type="Gene3D" id="3.80.10.10">
    <property type="entry name" value="Ribonuclease Inhibitor"/>
    <property type="match status" value="1"/>
</dbReference>
<dbReference type="InterPro" id="IPR002182">
    <property type="entry name" value="NB-ARC"/>
</dbReference>
<dbReference type="InterPro" id="IPR058192">
    <property type="entry name" value="WHD_ROQ1-like"/>
</dbReference>
<evidence type="ECO:0000256" key="2">
    <source>
        <dbReference type="ARBA" id="ARBA00022737"/>
    </source>
</evidence>
<dbReference type="SMART" id="SM00255">
    <property type="entry name" value="TIR"/>
    <property type="match status" value="1"/>
</dbReference>
<dbReference type="InterPro" id="IPR000157">
    <property type="entry name" value="TIR_dom"/>
</dbReference>
<evidence type="ECO:0000256" key="1">
    <source>
        <dbReference type="ARBA" id="ARBA00022614"/>
    </source>
</evidence>
<reference evidence="6 7" key="1">
    <citation type="journal article" date="2022" name="Nat. Genet.">
        <title>Improved pea reference genome and pan-genome highlight genomic features and evolutionary characteristics.</title>
        <authorList>
            <person name="Yang T."/>
            <person name="Liu R."/>
            <person name="Luo Y."/>
            <person name="Hu S."/>
            <person name="Wang D."/>
            <person name="Wang C."/>
            <person name="Pandey M.K."/>
            <person name="Ge S."/>
            <person name="Xu Q."/>
            <person name="Li N."/>
            <person name="Li G."/>
            <person name="Huang Y."/>
            <person name="Saxena R.K."/>
            <person name="Ji Y."/>
            <person name="Li M."/>
            <person name="Yan X."/>
            <person name="He Y."/>
            <person name="Liu Y."/>
            <person name="Wang X."/>
            <person name="Xiang C."/>
            <person name="Varshney R.K."/>
            <person name="Ding H."/>
            <person name="Gao S."/>
            <person name="Zong X."/>
        </authorList>
    </citation>
    <scope>NUCLEOTIDE SEQUENCE [LARGE SCALE GENOMIC DNA]</scope>
    <source>
        <strain evidence="6 7">cv. Zhongwan 6</strain>
    </source>
</reference>
<dbReference type="SUPFAM" id="SSF52200">
    <property type="entry name" value="Toll/Interleukin receptor TIR domain"/>
    <property type="match status" value="1"/>
</dbReference>
<dbReference type="SUPFAM" id="SSF52058">
    <property type="entry name" value="L domain-like"/>
    <property type="match status" value="1"/>
</dbReference>
<sequence>MENEKPSSSSSKLGFPTMEQGDLPEIVNEPEPELVRKPEHVWIHDVFLSFRGEDTRACFTSHLYTALQNAGIKVFIDDNDLQRGDHISLSLSLAIQQSQIAIIVFSINYADSRWCLDELEKIMECRRAIGQVVVPVFYHLDPSEVRNQRGEFGVAFQRLLYKITNEVEINRAWKLVISWRDALREAASIAGFVILNSKYNFLTQTSPLLLIYINMYLCIHIYTFYLCRNESEDIKRIVDKVSHLLNKTDLFVALNPVGVESRVQEVIQLLPIQSNEVLFLGMWGMGGIGKTTIAKAIYNKIGRNFEGRSFISNLRENGKNIAGLVGFQEQLLYDIFKETTIKIPNIESGINTLKHKLCRKKVLIVLDDVNSLDQLKTFCGSRKWFGPGSIIIITSRDMLLLRGRVHIIYKMSTMNESESIELFSWNAFMQACPKRGFVNISKNVVEYSGGLPLALEVLGSNLLNKMKSEWELVLEKLKRIPNSEVHKKLRISYDGLDDDDEKEIFLDIACFFIGMDKNDVILVLNDCGRSAEVGISILVERSLVTIDDKNMIGMHDLVRDMGREIVREESPREPEKRSRLWFHEDVIDILSRQSGKKCVMGLALKLPSANAKCFSTKAFQKMKRLKLLQLAEVKFDGDFEYVSRDLRWLSWNGLSHIPTNFHLENLVSIELENNNVELLWNKTLRMEKLKILNLSHSHHLTQSPDFSNMPNLEKIVLKDCPLLSEVSPTIGHLSKILLIDLEDCISLCSLPRSIYKLKSLKTLILSGCLKIEKLEEDLKQMESSSRVPFSVIGSKSIGYISLWSYEGFSHNLFPSIIWSWMSPTNNLPSQFQTSTIIPPLVVLDVPHSSSQELSSISKYLPSLRSLWVECKSEDQLALQTKIILNALYATVSKDLESTATTSQVSNSSTRTLIQCCSQVHVSGSKHWLKSIFIQMGVNCQVTNGLKEKILQNMDVNGSEGCLFPGDSYPDWLTFNSEGSSVDFTVPQVDGRNLKTMMCIIYTSTPDNITTYGLKNVLVNNYTKATIQLYKGEALVSFEDEESRRVVSSLEPGNKVEVVFVFENSVIVKKIAVYLVYDKPTKKIYHLPDLNAIACSDDENECSTMRFHTQEEPSYDFNQNRKKKNRVE</sequence>
<dbReference type="SUPFAM" id="SSF52540">
    <property type="entry name" value="P-loop containing nucleoside triphosphate hydrolases"/>
    <property type="match status" value="1"/>
</dbReference>
<name>A0A9D5BFM2_PEA</name>
<dbReference type="Proteomes" id="UP001058974">
    <property type="component" value="Chromosome 1"/>
</dbReference>
<comment type="caution">
    <text evidence="6">The sequence shown here is derived from an EMBL/GenBank/DDBJ whole genome shotgun (WGS) entry which is preliminary data.</text>
</comment>
<dbReference type="GO" id="GO:0006952">
    <property type="term" value="P:defense response"/>
    <property type="evidence" value="ECO:0007669"/>
    <property type="project" value="InterPro"/>
</dbReference>
<protein>
    <recommendedName>
        <fullName evidence="5">TIR domain-containing protein</fullName>
    </recommendedName>
</protein>
<evidence type="ECO:0000313" key="7">
    <source>
        <dbReference type="Proteomes" id="UP001058974"/>
    </source>
</evidence>
<dbReference type="InterPro" id="IPR027417">
    <property type="entry name" value="P-loop_NTPase"/>
</dbReference>
<dbReference type="Pfam" id="PF00931">
    <property type="entry name" value="NB-ARC"/>
    <property type="match status" value="1"/>
</dbReference>
<dbReference type="Pfam" id="PF01582">
    <property type="entry name" value="TIR"/>
    <property type="match status" value="1"/>
</dbReference>
<feature type="domain" description="TIR" evidence="5">
    <location>
        <begin position="42"/>
        <end position="219"/>
    </location>
</feature>
<dbReference type="EMBL" id="JAMSHJ010000001">
    <property type="protein sequence ID" value="KAI5442754.1"/>
    <property type="molecule type" value="Genomic_DNA"/>
</dbReference>
<feature type="region of interest" description="Disordered" evidence="4">
    <location>
        <begin position="1"/>
        <end position="24"/>
    </location>
</feature>
<keyword evidence="7" id="KW-1185">Reference proteome</keyword>
<dbReference type="PANTHER" id="PTHR11017">
    <property type="entry name" value="LEUCINE-RICH REPEAT-CONTAINING PROTEIN"/>
    <property type="match status" value="1"/>
</dbReference>
<dbReference type="PANTHER" id="PTHR11017:SF271">
    <property type="entry name" value="DISEASE RESISTANCE PROTEIN (TIR-NBS-LRR CLASS) FAMILY"/>
    <property type="match status" value="1"/>
</dbReference>
<evidence type="ECO:0000256" key="4">
    <source>
        <dbReference type="SAM" id="MobiDB-lite"/>
    </source>
</evidence>
<accession>A0A9D5BFM2</accession>
<keyword evidence="3" id="KW-0520">NAD</keyword>
<evidence type="ECO:0000259" key="5">
    <source>
        <dbReference type="PROSITE" id="PS50104"/>
    </source>
</evidence>
<proteinExistence type="predicted"/>
<dbReference type="Gene3D" id="3.40.50.300">
    <property type="entry name" value="P-loop containing nucleotide triphosphate hydrolases"/>
    <property type="match status" value="1"/>
</dbReference>
<dbReference type="InterPro" id="IPR042197">
    <property type="entry name" value="Apaf_helical"/>
</dbReference>
<dbReference type="PRINTS" id="PR00364">
    <property type="entry name" value="DISEASERSIST"/>
</dbReference>
<evidence type="ECO:0000256" key="3">
    <source>
        <dbReference type="ARBA" id="ARBA00023027"/>
    </source>
</evidence>
<dbReference type="GO" id="GO:0007165">
    <property type="term" value="P:signal transduction"/>
    <property type="evidence" value="ECO:0007669"/>
    <property type="project" value="InterPro"/>
</dbReference>